<name>A0A3A9K4P6_9BACI</name>
<keyword evidence="3" id="KW-1185">Reference proteome</keyword>
<organism evidence="2 3">
    <name type="scientific">Salipaludibacillus neizhouensis</name>
    <dbReference type="NCBI Taxonomy" id="885475"/>
    <lineage>
        <taxon>Bacteria</taxon>
        <taxon>Bacillati</taxon>
        <taxon>Bacillota</taxon>
        <taxon>Bacilli</taxon>
        <taxon>Bacillales</taxon>
        <taxon>Bacillaceae</taxon>
    </lineage>
</organism>
<evidence type="ECO:0000256" key="1">
    <source>
        <dbReference type="SAM" id="MobiDB-lite"/>
    </source>
</evidence>
<sequence>MVRLTRGGLTRVPDKREGISHRNNHDSDGLMNCKKSAEAIVVQKEDEGLNNSNLGSRGGERNAKITDNIERWLSTRE</sequence>
<gene>
    <name evidence="2" type="ORF">CR203_24995</name>
</gene>
<feature type="region of interest" description="Disordered" evidence="1">
    <location>
        <begin position="46"/>
        <end position="77"/>
    </location>
</feature>
<dbReference type="EMBL" id="PDOE01000063">
    <property type="protein sequence ID" value="RKL64683.1"/>
    <property type="molecule type" value="Genomic_DNA"/>
</dbReference>
<feature type="compositionally biased region" description="Basic and acidic residues" evidence="1">
    <location>
        <begin position="12"/>
        <end position="28"/>
    </location>
</feature>
<evidence type="ECO:0000313" key="2">
    <source>
        <dbReference type="EMBL" id="RKL64683.1"/>
    </source>
</evidence>
<comment type="caution">
    <text evidence="2">The sequence shown here is derived from an EMBL/GenBank/DDBJ whole genome shotgun (WGS) entry which is preliminary data.</text>
</comment>
<reference evidence="2 3" key="1">
    <citation type="submission" date="2017-10" db="EMBL/GenBank/DDBJ databases">
        <title>Bacillus sp. nov., a halophilic bacterium isolated from a Keqin Lake.</title>
        <authorList>
            <person name="Wang H."/>
        </authorList>
    </citation>
    <scope>NUCLEOTIDE SEQUENCE [LARGE SCALE GENOMIC DNA]</scope>
    <source>
        <strain evidence="2 3">KCTC 13187</strain>
    </source>
</reference>
<feature type="compositionally biased region" description="Basic and acidic residues" evidence="1">
    <location>
        <begin position="58"/>
        <end position="77"/>
    </location>
</feature>
<dbReference type="AlphaFoldDB" id="A0A3A9K4P6"/>
<dbReference type="Proteomes" id="UP000281498">
    <property type="component" value="Unassembled WGS sequence"/>
</dbReference>
<feature type="region of interest" description="Disordered" evidence="1">
    <location>
        <begin position="1"/>
        <end position="30"/>
    </location>
</feature>
<proteinExistence type="predicted"/>
<evidence type="ECO:0000313" key="3">
    <source>
        <dbReference type="Proteomes" id="UP000281498"/>
    </source>
</evidence>
<protein>
    <submittedName>
        <fullName evidence="2">Uncharacterized protein</fullName>
    </submittedName>
</protein>
<accession>A0A3A9K4P6</accession>